<accession>A0AAN9PYM9</accession>
<feature type="region of interest" description="Disordered" evidence="5">
    <location>
        <begin position="430"/>
        <end position="453"/>
    </location>
</feature>
<feature type="domain" description="RanBP2-type" evidence="6">
    <location>
        <begin position="371"/>
        <end position="400"/>
    </location>
</feature>
<dbReference type="SUPFAM" id="SSF90209">
    <property type="entry name" value="Ran binding protein zinc finger-like"/>
    <property type="match status" value="5"/>
</dbReference>
<keyword evidence="8" id="KW-1185">Reference proteome</keyword>
<dbReference type="Pfam" id="PF00641">
    <property type="entry name" value="Zn_ribbon_RanBP"/>
    <property type="match status" value="5"/>
</dbReference>
<evidence type="ECO:0000256" key="3">
    <source>
        <dbReference type="ARBA" id="ARBA00022833"/>
    </source>
</evidence>
<organism evidence="7 8">
    <name type="scientific">Canavalia gladiata</name>
    <name type="common">Sword bean</name>
    <name type="synonym">Dolichos gladiatus</name>
    <dbReference type="NCBI Taxonomy" id="3824"/>
    <lineage>
        <taxon>Eukaryota</taxon>
        <taxon>Viridiplantae</taxon>
        <taxon>Streptophyta</taxon>
        <taxon>Embryophyta</taxon>
        <taxon>Tracheophyta</taxon>
        <taxon>Spermatophyta</taxon>
        <taxon>Magnoliopsida</taxon>
        <taxon>eudicotyledons</taxon>
        <taxon>Gunneridae</taxon>
        <taxon>Pentapetalae</taxon>
        <taxon>rosids</taxon>
        <taxon>fabids</taxon>
        <taxon>Fabales</taxon>
        <taxon>Fabaceae</taxon>
        <taxon>Papilionoideae</taxon>
        <taxon>50 kb inversion clade</taxon>
        <taxon>NPAAA clade</taxon>
        <taxon>indigoferoid/millettioid clade</taxon>
        <taxon>Phaseoleae</taxon>
        <taxon>Canavalia</taxon>
    </lineage>
</organism>
<dbReference type="PROSITE" id="PS01358">
    <property type="entry name" value="ZF_RANBP2_1"/>
    <property type="match status" value="3"/>
</dbReference>
<evidence type="ECO:0000313" key="7">
    <source>
        <dbReference type="EMBL" id="KAK7314644.1"/>
    </source>
</evidence>
<dbReference type="Gene3D" id="4.10.1060.10">
    <property type="entry name" value="Zinc finger, RanBP2-type"/>
    <property type="match status" value="5"/>
</dbReference>
<keyword evidence="1" id="KW-0479">Metal-binding</keyword>
<comment type="caution">
    <text evidence="7">The sequence shown here is derived from an EMBL/GenBank/DDBJ whole genome shotgun (WGS) entry which is preliminary data.</text>
</comment>
<dbReference type="Proteomes" id="UP001367508">
    <property type="component" value="Unassembled WGS sequence"/>
</dbReference>
<protein>
    <recommendedName>
        <fullName evidence="6">RanBP2-type domain-containing protein</fullName>
    </recommendedName>
</protein>
<feature type="domain" description="RanBP2-type" evidence="6">
    <location>
        <begin position="404"/>
        <end position="433"/>
    </location>
</feature>
<dbReference type="GO" id="GO:0005737">
    <property type="term" value="C:cytoplasm"/>
    <property type="evidence" value="ECO:0007669"/>
    <property type="project" value="TreeGrafter"/>
</dbReference>
<evidence type="ECO:0000313" key="8">
    <source>
        <dbReference type="Proteomes" id="UP001367508"/>
    </source>
</evidence>
<feature type="domain" description="RanBP2-type" evidence="6">
    <location>
        <begin position="261"/>
        <end position="290"/>
    </location>
</feature>
<feature type="compositionally biased region" description="Low complexity" evidence="5">
    <location>
        <begin position="223"/>
        <end position="237"/>
    </location>
</feature>
<gene>
    <name evidence="7" type="ORF">VNO77_33171</name>
</gene>
<evidence type="ECO:0000256" key="4">
    <source>
        <dbReference type="PROSITE-ProRule" id="PRU00322"/>
    </source>
</evidence>
<dbReference type="AlphaFoldDB" id="A0AAN9PYM9"/>
<feature type="region of interest" description="Disordered" evidence="5">
    <location>
        <begin position="223"/>
        <end position="253"/>
    </location>
</feature>
<sequence>MSASKLTLYGIGTALFRTSRTATVAAKSPFIFFKPIPFPPPRFSSSSSSAAAETLSSVDHPWPEWLSLVDRLHTKGYLPKSSSNDDVSVYTNINLLKDACLSFARDRYDLFKLLQSNDIQVIVEGGCPNILRKAVNSAKRLRAHLHLDEGDVCSTCNLRSSCDRSYVILKDFETDARTVDIVRILLFYALDPLLLSGGDKPPGQEVIESSARKLLSQLIELSESSPAPAPPNSKSTAWDAVAKGQPRSVRTNKLSKDVEMKKGVWMCPKCNFMNFSRNMQCLNCKEDKPKDIGQPTVEMKQGDWICSECNFLNFSRNTRCLKCKTEGPSKTLNTDEVERKKGDWTCPQCGFINYASNVKCLRCPEPRPKKHPGDWNCPKCGFMNFASKGKCLRCLEPNPSPKKYPGDWSCPTCDFYNYARNKACMKCNTERPKQQPTGDYEEHVWRRPNGLKK</sequence>
<dbReference type="PANTHER" id="PTHR23111">
    <property type="entry name" value="ZINC FINGER PROTEIN"/>
    <property type="match status" value="1"/>
</dbReference>
<keyword evidence="2 4" id="KW-0863">Zinc-finger</keyword>
<dbReference type="EMBL" id="JAYMYQ010000008">
    <property type="protein sequence ID" value="KAK7314644.1"/>
    <property type="molecule type" value="Genomic_DNA"/>
</dbReference>
<feature type="domain" description="RanBP2-type" evidence="6">
    <location>
        <begin position="340"/>
        <end position="369"/>
    </location>
</feature>
<proteinExistence type="predicted"/>
<dbReference type="GO" id="GO:0003729">
    <property type="term" value="F:mRNA binding"/>
    <property type="evidence" value="ECO:0007669"/>
    <property type="project" value="TreeGrafter"/>
</dbReference>
<dbReference type="SMART" id="SM00547">
    <property type="entry name" value="ZnF_RBZ"/>
    <property type="match status" value="5"/>
</dbReference>
<dbReference type="PANTHER" id="PTHR23111:SF40">
    <property type="entry name" value="RNA-BINDING PROTEIN INVOLVED IN HETEROCHROMATIN ASSEMBLY-RELATED"/>
    <property type="match status" value="1"/>
</dbReference>
<dbReference type="PROSITE" id="PS50199">
    <property type="entry name" value="ZF_RANBP2_2"/>
    <property type="match status" value="5"/>
</dbReference>
<feature type="domain" description="RanBP2-type" evidence="6">
    <location>
        <begin position="300"/>
        <end position="329"/>
    </location>
</feature>
<dbReference type="GO" id="GO:0008270">
    <property type="term" value="F:zinc ion binding"/>
    <property type="evidence" value="ECO:0007669"/>
    <property type="project" value="UniProtKB-KW"/>
</dbReference>
<dbReference type="InterPro" id="IPR001876">
    <property type="entry name" value="Znf_RanBP2"/>
</dbReference>
<evidence type="ECO:0000259" key="6">
    <source>
        <dbReference type="PROSITE" id="PS50199"/>
    </source>
</evidence>
<evidence type="ECO:0000256" key="1">
    <source>
        <dbReference type="ARBA" id="ARBA00022723"/>
    </source>
</evidence>
<evidence type="ECO:0000256" key="2">
    <source>
        <dbReference type="ARBA" id="ARBA00022771"/>
    </source>
</evidence>
<dbReference type="InterPro" id="IPR036443">
    <property type="entry name" value="Znf_RanBP2_sf"/>
</dbReference>
<evidence type="ECO:0000256" key="5">
    <source>
        <dbReference type="SAM" id="MobiDB-lite"/>
    </source>
</evidence>
<keyword evidence="3" id="KW-0862">Zinc</keyword>
<name>A0AAN9PYM9_CANGL</name>
<reference evidence="7 8" key="1">
    <citation type="submission" date="2024-01" db="EMBL/GenBank/DDBJ databases">
        <title>The genomes of 5 underutilized Papilionoideae crops provide insights into root nodulation and disease resistanc.</title>
        <authorList>
            <person name="Jiang F."/>
        </authorList>
    </citation>
    <scope>NUCLEOTIDE SEQUENCE [LARGE SCALE GENOMIC DNA]</scope>
    <source>
        <strain evidence="7">LVBAO_FW01</strain>
        <tissue evidence="7">Leaves</tissue>
    </source>
</reference>